<feature type="domain" description="Flagellar protein FlgJ N-terminal" evidence="1">
    <location>
        <begin position="49"/>
        <end position="96"/>
    </location>
</feature>
<evidence type="ECO:0000259" key="1">
    <source>
        <dbReference type="Pfam" id="PF10135"/>
    </source>
</evidence>
<dbReference type="Pfam" id="PF10135">
    <property type="entry name" value="Rod-binding"/>
    <property type="match status" value="1"/>
</dbReference>
<name>A0A2T1HU93_9HYPH</name>
<organism evidence="2 3">
    <name type="scientific">Alsobacter soli</name>
    <dbReference type="NCBI Taxonomy" id="2109933"/>
    <lineage>
        <taxon>Bacteria</taxon>
        <taxon>Pseudomonadati</taxon>
        <taxon>Pseudomonadota</taxon>
        <taxon>Alphaproteobacteria</taxon>
        <taxon>Hyphomicrobiales</taxon>
        <taxon>Alsobacteraceae</taxon>
        <taxon>Alsobacter</taxon>
    </lineage>
</organism>
<dbReference type="InterPro" id="IPR019301">
    <property type="entry name" value="Flagellar_prot_FlgJ_N"/>
</dbReference>
<keyword evidence="3" id="KW-1185">Reference proteome</keyword>
<dbReference type="AlphaFoldDB" id="A0A2T1HU93"/>
<dbReference type="Proteomes" id="UP000239772">
    <property type="component" value="Unassembled WGS sequence"/>
</dbReference>
<reference evidence="3" key="1">
    <citation type="submission" date="2018-03" db="EMBL/GenBank/DDBJ databases">
        <authorList>
            <person name="Sun L."/>
            <person name="Liu H."/>
            <person name="Chen W."/>
            <person name="Huang K."/>
            <person name="Liu W."/>
            <person name="Gao X."/>
        </authorList>
    </citation>
    <scope>NUCLEOTIDE SEQUENCE [LARGE SCALE GENOMIC DNA]</scope>
    <source>
        <strain evidence="3">SH9</strain>
    </source>
</reference>
<accession>A0A2T1HU93</accession>
<protein>
    <submittedName>
        <fullName evidence="2">Chemotaxis protein chel</fullName>
    </submittedName>
</protein>
<proteinExistence type="predicted"/>
<dbReference type="NCBIfam" id="NF009431">
    <property type="entry name" value="PRK12790.1"/>
    <property type="match status" value="1"/>
</dbReference>
<comment type="caution">
    <text evidence="2">The sequence shown here is derived from an EMBL/GenBank/DDBJ whole genome shotgun (WGS) entry which is preliminary data.</text>
</comment>
<gene>
    <name evidence="2" type="ORF">SLNSH_10465</name>
</gene>
<sequence>MAASALAPAAIGATAYAAVANKLSDRNDAKLRKTAQDFEAMFLENAFGQMFSGLKGEGPLGDNGPGADAWRGMLTQEYAKTVAKAGGVGVADAVYRELLRMQEGRGAKAAKTDAVAGAQAALVQGRAQGAASLAQDTRPHGL</sequence>
<dbReference type="RefSeq" id="WP_106336772.1">
    <property type="nucleotide sequence ID" value="NZ_PVZS01000009.1"/>
</dbReference>
<dbReference type="OrthoDB" id="7862954at2"/>
<evidence type="ECO:0000313" key="2">
    <source>
        <dbReference type="EMBL" id="PSC05225.1"/>
    </source>
</evidence>
<evidence type="ECO:0000313" key="3">
    <source>
        <dbReference type="Proteomes" id="UP000239772"/>
    </source>
</evidence>
<dbReference type="EMBL" id="PVZS01000009">
    <property type="protein sequence ID" value="PSC05225.1"/>
    <property type="molecule type" value="Genomic_DNA"/>
</dbReference>